<evidence type="ECO:0000313" key="5">
    <source>
        <dbReference type="Proteomes" id="UP000246004"/>
    </source>
</evidence>
<name>A0A2A2HB65_9EURY</name>
<keyword evidence="4" id="KW-1185">Reference proteome</keyword>
<dbReference type="OrthoDB" id="5583at2157"/>
<organism evidence="2 4">
    <name type="scientific">Methanosphaera cuniculi</name>
    <dbReference type="NCBI Taxonomy" id="1077256"/>
    <lineage>
        <taxon>Archaea</taxon>
        <taxon>Methanobacteriati</taxon>
        <taxon>Methanobacteriota</taxon>
        <taxon>Methanomada group</taxon>
        <taxon>Methanobacteria</taxon>
        <taxon>Methanobacteriales</taxon>
        <taxon>Methanobacteriaceae</taxon>
        <taxon>Methanosphaera</taxon>
    </lineage>
</organism>
<proteinExistence type="predicted"/>
<sequence>MVNFNKQLCNGIDKCESNGVCIVVCALDAIENINNYPKINEDACTECELCVRNCPNRAFSL</sequence>
<feature type="domain" description="4Fe-4S ferredoxin-type" evidence="1">
    <location>
        <begin position="35"/>
        <end position="61"/>
    </location>
</feature>
<reference evidence="2 4" key="2">
    <citation type="journal article" date="2017" name="BMC Genomics">
        <title>Genomic analysis of methanogenic archaea reveals a shift towards energy conservation.</title>
        <authorList>
            <person name="Gilmore S.P."/>
            <person name="Henske J.K."/>
            <person name="Sexton J.A."/>
            <person name="Solomon K.V."/>
            <person name="Seppala S."/>
            <person name="Yoo J.I."/>
            <person name="Huyett L.M."/>
            <person name="Pressman A."/>
            <person name="Cogan J.Z."/>
            <person name="Kivenson V."/>
            <person name="Peng X."/>
            <person name="Tan Y."/>
            <person name="Valentine D.L."/>
            <person name="O'Malley M.A."/>
        </authorList>
    </citation>
    <scope>NUCLEOTIDE SEQUENCE [LARGE SCALE GENOMIC DNA]</scope>
    <source>
        <strain evidence="2 4">1R-7</strain>
    </source>
</reference>
<dbReference type="Proteomes" id="UP000217528">
    <property type="component" value="Unassembled WGS sequence"/>
</dbReference>
<reference evidence="3 5" key="1">
    <citation type="submission" date="2016-04" db="EMBL/GenBank/DDBJ databases">
        <title>Genome sequence of Methanosphaera cuniculi DSM 4103.</title>
        <authorList>
            <person name="Poehlein A."/>
            <person name="Seedorf H."/>
            <person name="Daniel R."/>
        </authorList>
    </citation>
    <scope>NUCLEOTIDE SEQUENCE [LARGE SCALE GENOMIC DNA]</scope>
    <source>
        <strain evidence="3 5">DSM 4103</strain>
    </source>
</reference>
<dbReference type="InterPro" id="IPR017900">
    <property type="entry name" value="4Fe4S_Fe_S_CS"/>
</dbReference>
<dbReference type="SUPFAM" id="SSF54862">
    <property type="entry name" value="4Fe-4S ferredoxins"/>
    <property type="match status" value="1"/>
</dbReference>
<gene>
    <name evidence="3" type="primary">rsxB_1</name>
    <name evidence="2" type="ORF">ASJ82_04610</name>
    <name evidence="3" type="ORF">MSCUN_00590</name>
</gene>
<accession>A0A2A2HB65</accession>
<dbReference type="AlphaFoldDB" id="A0A2A2HB65"/>
<dbReference type="GO" id="GO:0016491">
    <property type="term" value="F:oxidoreductase activity"/>
    <property type="evidence" value="ECO:0007669"/>
    <property type="project" value="UniProtKB-ARBA"/>
</dbReference>
<evidence type="ECO:0000259" key="1">
    <source>
        <dbReference type="PROSITE" id="PS51379"/>
    </source>
</evidence>
<dbReference type="PROSITE" id="PS51379">
    <property type="entry name" value="4FE4S_FER_2"/>
    <property type="match status" value="1"/>
</dbReference>
<dbReference type="EMBL" id="LMVN01000029">
    <property type="protein sequence ID" value="PAV06504.1"/>
    <property type="molecule type" value="Genomic_DNA"/>
</dbReference>
<dbReference type="Proteomes" id="UP000246004">
    <property type="component" value="Unassembled WGS sequence"/>
</dbReference>
<dbReference type="RefSeq" id="WP_095609357.1">
    <property type="nucleotide sequence ID" value="NZ_CAUHCB010000019.1"/>
</dbReference>
<dbReference type="EMBL" id="LWMS01000002">
    <property type="protein sequence ID" value="PWL08998.1"/>
    <property type="molecule type" value="Genomic_DNA"/>
</dbReference>
<dbReference type="Gene3D" id="3.30.70.20">
    <property type="match status" value="1"/>
</dbReference>
<evidence type="ECO:0000313" key="3">
    <source>
        <dbReference type="EMBL" id="PWL08998.1"/>
    </source>
</evidence>
<comment type="caution">
    <text evidence="2">The sequence shown here is derived from an EMBL/GenBank/DDBJ whole genome shotgun (WGS) entry which is preliminary data.</text>
</comment>
<protein>
    <submittedName>
        <fullName evidence="3">Electron transport complex subunit RsxB</fullName>
    </submittedName>
    <submittedName>
        <fullName evidence="2">Ferredoxin</fullName>
    </submittedName>
</protein>
<evidence type="ECO:0000313" key="2">
    <source>
        <dbReference type="EMBL" id="PAV06504.1"/>
    </source>
</evidence>
<dbReference type="PROSITE" id="PS00198">
    <property type="entry name" value="4FE4S_FER_1"/>
    <property type="match status" value="1"/>
</dbReference>
<dbReference type="InterPro" id="IPR017896">
    <property type="entry name" value="4Fe4S_Fe-S-bd"/>
</dbReference>
<dbReference type="Pfam" id="PF00037">
    <property type="entry name" value="Fer4"/>
    <property type="match status" value="1"/>
</dbReference>
<evidence type="ECO:0000313" key="4">
    <source>
        <dbReference type="Proteomes" id="UP000217528"/>
    </source>
</evidence>